<evidence type="ECO:0000313" key="7">
    <source>
        <dbReference type="EMBL" id="MBZ2205662.1"/>
    </source>
</evidence>
<dbReference type="SUPFAM" id="SSF56176">
    <property type="entry name" value="FAD-binding/transporter-associated domain-like"/>
    <property type="match status" value="1"/>
</dbReference>
<evidence type="ECO:0000256" key="5">
    <source>
        <dbReference type="ARBA" id="ARBA00023002"/>
    </source>
</evidence>
<dbReference type="SUPFAM" id="SSF54427">
    <property type="entry name" value="NTF2-like"/>
    <property type="match status" value="1"/>
</dbReference>
<evidence type="ECO:0000256" key="3">
    <source>
        <dbReference type="ARBA" id="ARBA00022630"/>
    </source>
</evidence>
<dbReference type="Gene3D" id="3.30.465.10">
    <property type="match status" value="1"/>
</dbReference>
<dbReference type="Pfam" id="PF12680">
    <property type="entry name" value="SnoaL_2"/>
    <property type="match status" value="1"/>
</dbReference>
<dbReference type="Pfam" id="PF01565">
    <property type="entry name" value="FAD_binding_4"/>
    <property type="match status" value="1"/>
</dbReference>
<dbReference type="InterPro" id="IPR006094">
    <property type="entry name" value="Oxid_FAD_bind_N"/>
</dbReference>
<comment type="caution">
    <text evidence="7">The sequence shown here is derived from an EMBL/GenBank/DDBJ whole genome shotgun (WGS) entry which is preliminary data.</text>
</comment>
<dbReference type="InterPro" id="IPR037401">
    <property type="entry name" value="SnoaL-like"/>
</dbReference>
<keyword evidence="5" id="KW-0560">Oxidoreductase</keyword>
<dbReference type="Proteomes" id="UP000809349">
    <property type="component" value="Unassembled WGS sequence"/>
</dbReference>
<dbReference type="InterPro" id="IPR016167">
    <property type="entry name" value="FAD-bd_PCMH_sub1"/>
</dbReference>
<gene>
    <name evidence="7" type="ORF">I4X03_000135</name>
</gene>
<dbReference type="InterPro" id="IPR012951">
    <property type="entry name" value="BBE"/>
</dbReference>
<evidence type="ECO:0000259" key="6">
    <source>
        <dbReference type="PROSITE" id="PS51387"/>
    </source>
</evidence>
<dbReference type="InterPro" id="IPR016169">
    <property type="entry name" value="FAD-bd_PCMH_sub2"/>
</dbReference>
<dbReference type="PROSITE" id="PS00862">
    <property type="entry name" value="OX2_COVAL_FAD"/>
    <property type="match status" value="1"/>
</dbReference>
<comment type="similarity">
    <text evidence="2">Belongs to the oxygen-dependent FAD-linked oxidoreductase family.</text>
</comment>
<dbReference type="Pfam" id="PF08031">
    <property type="entry name" value="BBE"/>
    <property type="match status" value="1"/>
</dbReference>
<dbReference type="PANTHER" id="PTHR42973">
    <property type="entry name" value="BINDING OXIDOREDUCTASE, PUTATIVE (AFU_ORTHOLOGUE AFUA_1G17690)-RELATED"/>
    <property type="match status" value="1"/>
</dbReference>
<evidence type="ECO:0000256" key="4">
    <source>
        <dbReference type="ARBA" id="ARBA00022827"/>
    </source>
</evidence>
<dbReference type="InterPro" id="IPR006093">
    <property type="entry name" value="Oxy_OxRdtase_FAD_BS"/>
</dbReference>
<dbReference type="Gene3D" id="3.10.450.50">
    <property type="match status" value="1"/>
</dbReference>
<proteinExistence type="inferred from homology"/>
<keyword evidence="4" id="KW-0274">FAD</keyword>
<name>A0ABS7SHZ6_9BURK</name>
<feature type="domain" description="FAD-binding PCMH-type" evidence="6">
    <location>
        <begin position="39"/>
        <end position="209"/>
    </location>
</feature>
<dbReference type="PANTHER" id="PTHR42973:SF39">
    <property type="entry name" value="FAD-BINDING PCMH-TYPE DOMAIN-CONTAINING PROTEIN"/>
    <property type="match status" value="1"/>
</dbReference>
<dbReference type="Gene3D" id="3.40.462.20">
    <property type="match status" value="1"/>
</dbReference>
<sequence>MNAVTNDQLDELRTSLRGQLIQPGDADYEAARTIWNGMIDRRPAIVVRCAGTADVRTALAFARDHGLRLAVRSGGHNIAGSALCDDGLVIDLSAMKSVQIDPAQRRAYVESGATLHDFDHEAQAFGLATPLGINSTTGVAGLTLGGGFGWLSRTLGLAVDNLLAADLITADGRHRHVSATEHPELFWAIRGGGGNFGVVTRFEFQLHPVGPNITAGLIVFPSAEAKTVLAQYRALVDQMPDDLTVWAVLRKAPPLPFLPPEVHGQDVLVLPIFSRMPPDAVQATIDRIAGFGKPLGMHVGAMPYLAWQQMFDPLLTPGARNYWKSHNFTQISDPAIDTIIDYAGKLPTPQCEIFLGLLGGQAGRPASGDMAYPHRDALYVLNVHTRWEDPVDDVRCIEWARDFFKATAPYATGSVYVNFLTQDESERTADAYGANYQRLSQIKQQYDPDNLFRTNQNIRPATPSAATGHGIINTQQNKQVVVEGYRDFQSGHIQKLLDRYHDDAEWSTPESDVVPFSGNFHGKSGIAQFFAKFNDSVQTIRFEPKQFIAEGDKVVVTGDASWLAKLSGRTYDSPWVHVLTLREGKVARFEAYYDTAASERAFQPGQLGQPSTATGLHH</sequence>
<keyword evidence="8" id="KW-1185">Reference proteome</keyword>
<comment type="cofactor">
    <cofactor evidence="1">
        <name>FAD</name>
        <dbReference type="ChEBI" id="CHEBI:57692"/>
    </cofactor>
</comment>
<dbReference type="PROSITE" id="PS51387">
    <property type="entry name" value="FAD_PCMH"/>
    <property type="match status" value="1"/>
</dbReference>
<accession>A0ABS7SHZ6</accession>
<evidence type="ECO:0000313" key="8">
    <source>
        <dbReference type="Proteomes" id="UP000809349"/>
    </source>
</evidence>
<dbReference type="InterPro" id="IPR016166">
    <property type="entry name" value="FAD-bd_PCMH"/>
</dbReference>
<reference evidence="7 8" key="1">
    <citation type="submission" date="2021-08" db="EMBL/GenBank/DDBJ databases">
        <title>Massilia sp. R798.</title>
        <authorList>
            <person name="Baek J.H."/>
            <person name="Jung H.S."/>
            <person name="Kim K.R."/>
            <person name="Jeon C.O."/>
        </authorList>
    </citation>
    <scope>NUCLEOTIDE SEQUENCE [LARGE SCALE GENOMIC DNA]</scope>
    <source>
        <strain evidence="7 8">R798</strain>
    </source>
</reference>
<dbReference type="EMBL" id="JAFBIL020000001">
    <property type="protein sequence ID" value="MBZ2205662.1"/>
    <property type="molecule type" value="Genomic_DNA"/>
</dbReference>
<dbReference type="Gene3D" id="3.30.43.10">
    <property type="entry name" value="Uridine Diphospho-n-acetylenolpyruvylglucosamine Reductase, domain 2"/>
    <property type="match status" value="1"/>
</dbReference>
<organism evidence="7 8">
    <name type="scientific">Massilia soli</name>
    <dbReference type="NCBI Taxonomy" id="2792854"/>
    <lineage>
        <taxon>Bacteria</taxon>
        <taxon>Pseudomonadati</taxon>
        <taxon>Pseudomonadota</taxon>
        <taxon>Betaproteobacteria</taxon>
        <taxon>Burkholderiales</taxon>
        <taxon>Oxalobacteraceae</taxon>
        <taxon>Telluria group</taxon>
        <taxon>Massilia</taxon>
    </lineage>
</organism>
<dbReference type="InterPro" id="IPR050416">
    <property type="entry name" value="FAD-linked_Oxidoreductase"/>
</dbReference>
<keyword evidence="3" id="KW-0285">Flavoprotein</keyword>
<dbReference type="InterPro" id="IPR032710">
    <property type="entry name" value="NTF2-like_dom_sf"/>
</dbReference>
<evidence type="ECO:0000256" key="1">
    <source>
        <dbReference type="ARBA" id="ARBA00001974"/>
    </source>
</evidence>
<evidence type="ECO:0000256" key="2">
    <source>
        <dbReference type="ARBA" id="ARBA00005466"/>
    </source>
</evidence>
<dbReference type="InterPro" id="IPR036318">
    <property type="entry name" value="FAD-bd_PCMH-like_sf"/>
</dbReference>
<protein>
    <submittedName>
        <fullName evidence="7">FAD-binding protein</fullName>
    </submittedName>
</protein>